<evidence type="ECO:0000259" key="1">
    <source>
        <dbReference type="Pfam" id="PF13490"/>
    </source>
</evidence>
<protein>
    <submittedName>
        <fullName evidence="2">Anti-sigma-YlaC factor YlaD</fullName>
    </submittedName>
</protein>
<organism evidence="2 3">
    <name type="scientific">Aureibacter tunicatorum</name>
    <dbReference type="NCBI Taxonomy" id="866807"/>
    <lineage>
        <taxon>Bacteria</taxon>
        <taxon>Pseudomonadati</taxon>
        <taxon>Bacteroidota</taxon>
        <taxon>Cytophagia</taxon>
        <taxon>Cytophagales</taxon>
        <taxon>Persicobacteraceae</taxon>
        <taxon>Aureibacter</taxon>
    </lineage>
</organism>
<dbReference type="RefSeq" id="WP_309937273.1">
    <property type="nucleotide sequence ID" value="NZ_AP025305.1"/>
</dbReference>
<comment type="caution">
    <text evidence="2">The sequence shown here is derived from an EMBL/GenBank/DDBJ whole genome shotgun (WGS) entry which is preliminary data.</text>
</comment>
<evidence type="ECO:0000313" key="3">
    <source>
        <dbReference type="Proteomes" id="UP001185092"/>
    </source>
</evidence>
<feature type="domain" description="Putative zinc-finger" evidence="1">
    <location>
        <begin position="7"/>
        <end position="41"/>
    </location>
</feature>
<proteinExistence type="predicted"/>
<dbReference type="Pfam" id="PF13490">
    <property type="entry name" value="zf-HC2"/>
    <property type="match status" value="1"/>
</dbReference>
<gene>
    <name evidence="2" type="ORF">HNQ88_000778</name>
</gene>
<dbReference type="AlphaFoldDB" id="A0AAE3XJY8"/>
<accession>A0AAE3XJY8</accession>
<dbReference type="Proteomes" id="UP001185092">
    <property type="component" value="Unassembled WGS sequence"/>
</dbReference>
<evidence type="ECO:0000313" key="2">
    <source>
        <dbReference type="EMBL" id="MDR6237802.1"/>
    </source>
</evidence>
<dbReference type="InterPro" id="IPR027383">
    <property type="entry name" value="Znf_put"/>
</dbReference>
<sequence length="63" mass="7709">MKLFYDCNTATRLMIESEDRELTKREKILLRLHLMTCKLCRNYQKQMKGMAEYLNKHFAEEHL</sequence>
<name>A0AAE3XJY8_9BACT</name>
<dbReference type="EMBL" id="JAVDQD010000001">
    <property type="protein sequence ID" value="MDR6237802.1"/>
    <property type="molecule type" value="Genomic_DNA"/>
</dbReference>
<reference evidence="2" key="1">
    <citation type="submission" date="2023-07" db="EMBL/GenBank/DDBJ databases">
        <title>Genomic Encyclopedia of Type Strains, Phase IV (KMG-IV): sequencing the most valuable type-strain genomes for metagenomic binning, comparative biology and taxonomic classification.</title>
        <authorList>
            <person name="Goeker M."/>
        </authorList>
    </citation>
    <scope>NUCLEOTIDE SEQUENCE</scope>
    <source>
        <strain evidence="2">DSM 26174</strain>
    </source>
</reference>
<keyword evidence="3" id="KW-1185">Reference proteome</keyword>